<proteinExistence type="predicted"/>
<keyword evidence="2" id="KW-1185">Reference proteome</keyword>
<dbReference type="EMBL" id="BMGY01000091">
    <property type="protein sequence ID" value="GGH91789.1"/>
    <property type="molecule type" value="Genomic_DNA"/>
</dbReference>
<evidence type="ECO:0000313" key="2">
    <source>
        <dbReference type="Proteomes" id="UP000637774"/>
    </source>
</evidence>
<sequence length="166" mass="19198">MIDNTPLDINQYTIQLKQWVEEVVRGKRWEHFDDLHIDTLGGQFQRPGRWIEGSLLLLGALTNMYDPHLYQTLLVIRLTPTTIPTVVQELDSVLLEKEVDTTPPSFYLFPQPSPVVTATMQKTVYLPKFSQQLQQQVYFQEQLDEGEYERSLMVLAAMPIKTEGLC</sequence>
<accession>A0ABQ2AL31</accession>
<dbReference type="Proteomes" id="UP000637774">
    <property type="component" value="Unassembled WGS sequence"/>
</dbReference>
<comment type="caution">
    <text evidence="1">The sequence shown here is derived from an EMBL/GenBank/DDBJ whole genome shotgun (WGS) entry which is preliminary data.</text>
</comment>
<evidence type="ECO:0000313" key="1">
    <source>
        <dbReference type="EMBL" id="GGH91789.1"/>
    </source>
</evidence>
<name>A0ABQ2AL31_9BACT</name>
<reference evidence="2" key="1">
    <citation type="journal article" date="2019" name="Int. J. Syst. Evol. Microbiol.">
        <title>The Global Catalogue of Microorganisms (GCM) 10K type strain sequencing project: providing services to taxonomists for standard genome sequencing and annotation.</title>
        <authorList>
            <consortium name="The Broad Institute Genomics Platform"/>
            <consortium name="The Broad Institute Genome Sequencing Center for Infectious Disease"/>
            <person name="Wu L."/>
            <person name="Ma J."/>
        </authorList>
    </citation>
    <scope>NUCLEOTIDE SEQUENCE [LARGE SCALE GENOMIC DNA]</scope>
    <source>
        <strain evidence="2">CGMCC 1.14966</strain>
    </source>
</reference>
<organism evidence="1 2">
    <name type="scientific">Hymenobacter frigidus</name>
    <dbReference type="NCBI Taxonomy" id="1524095"/>
    <lineage>
        <taxon>Bacteria</taxon>
        <taxon>Pseudomonadati</taxon>
        <taxon>Bacteroidota</taxon>
        <taxon>Cytophagia</taxon>
        <taxon>Cytophagales</taxon>
        <taxon>Hymenobacteraceae</taxon>
        <taxon>Hymenobacter</taxon>
    </lineage>
</organism>
<protein>
    <submittedName>
        <fullName evidence="1">Uncharacterized protein</fullName>
    </submittedName>
</protein>
<gene>
    <name evidence="1" type="ORF">GCM10011495_40660</name>
</gene>